<dbReference type="KEGG" id="vg:60323686"/>
<dbReference type="EMBL" id="MT723940">
    <property type="protein sequence ID" value="QNJ58318.1"/>
    <property type="molecule type" value="Genomic_DNA"/>
</dbReference>
<feature type="region of interest" description="Disordered" evidence="1">
    <location>
        <begin position="1"/>
        <end position="84"/>
    </location>
</feature>
<evidence type="ECO:0000256" key="1">
    <source>
        <dbReference type="SAM" id="MobiDB-lite"/>
    </source>
</evidence>
<feature type="compositionally biased region" description="Basic residues" evidence="1">
    <location>
        <begin position="62"/>
        <end position="73"/>
    </location>
</feature>
<dbReference type="Proteomes" id="UP000515878">
    <property type="component" value="Segment"/>
</dbReference>
<dbReference type="GeneID" id="60323686"/>
<protein>
    <submittedName>
        <fullName evidence="2">Uncharacterized protein</fullName>
    </submittedName>
</protein>
<gene>
    <name evidence="2" type="primary">95</name>
    <name evidence="2" type="ORF">SEA_ELLIE_95</name>
</gene>
<accession>A0A7G8LM46</accession>
<feature type="compositionally biased region" description="Acidic residues" evidence="1">
    <location>
        <begin position="1"/>
        <end position="10"/>
    </location>
</feature>
<dbReference type="RefSeq" id="YP_009952240.1">
    <property type="nucleotide sequence ID" value="NC_051609.1"/>
</dbReference>
<evidence type="ECO:0000313" key="3">
    <source>
        <dbReference type="Proteomes" id="UP000515878"/>
    </source>
</evidence>
<sequence>MALESNETEAPEGGTVQGADEAAELAARAARGEALLANAQGTGEPHVRTEYEPLDAAEANRKAARRTAPRKGKLQPAKYEPYEG</sequence>
<name>A0A7G8LM46_9CAUD</name>
<organism evidence="2 3">
    <name type="scientific">Mycobacterium phage Ellie</name>
    <dbReference type="NCBI Taxonomy" id="2762405"/>
    <lineage>
        <taxon>Viruses</taxon>
        <taxon>Duplodnaviria</taxon>
        <taxon>Heunggongvirae</taxon>
        <taxon>Uroviricota</taxon>
        <taxon>Caudoviricetes</taxon>
        <taxon>Weiservirinae</taxon>
        <taxon>Amginevirus</taxon>
        <taxon>Amginevirus ellie</taxon>
    </lineage>
</organism>
<proteinExistence type="predicted"/>
<evidence type="ECO:0000313" key="2">
    <source>
        <dbReference type="EMBL" id="QNJ58318.1"/>
    </source>
</evidence>
<feature type="compositionally biased region" description="Low complexity" evidence="1">
    <location>
        <begin position="18"/>
        <end position="39"/>
    </location>
</feature>
<reference evidence="2 3" key="1">
    <citation type="submission" date="2020-07" db="EMBL/GenBank/DDBJ databases">
        <authorList>
            <person name="Pollenz R.S."/>
            <person name="Bancroft C.T."/>
            <person name="Cornely K."/>
            <person name="Smith L.A."/>
            <person name="Fackenthal J.D."/>
            <person name="Perez M.T."/>
            <person name="Gainey M.D."/>
            <person name="Carvell W.N."/>
            <person name="Spence R.D."/>
            <person name="Chalal J."/>
            <person name="Beyer A.R."/>
            <person name="Garlena R.A."/>
            <person name="Russell D.A."/>
            <person name="Pope W.H."/>
            <person name="Jacobs-Sera D."/>
            <person name="Hatfull G.F."/>
        </authorList>
    </citation>
    <scope>NUCLEOTIDE SEQUENCE [LARGE SCALE GENOMIC DNA]</scope>
</reference>
<keyword evidence="3" id="KW-1185">Reference proteome</keyword>